<evidence type="ECO:0000256" key="1">
    <source>
        <dbReference type="ARBA" id="ARBA00004651"/>
    </source>
</evidence>
<protein>
    <submittedName>
        <fullName evidence="12">Methyl-accepting chemotaxis protein</fullName>
    </submittedName>
</protein>
<dbReference type="GO" id="GO:0006935">
    <property type="term" value="P:chemotaxis"/>
    <property type="evidence" value="ECO:0007669"/>
    <property type="project" value="UniProtKB-ARBA"/>
</dbReference>
<comment type="subcellular location">
    <subcellularLocation>
        <location evidence="1">Cell membrane</location>
        <topology evidence="1">Multi-pass membrane protein</topology>
    </subcellularLocation>
</comment>
<dbReference type="GO" id="GO:0007165">
    <property type="term" value="P:signal transduction"/>
    <property type="evidence" value="ECO:0007669"/>
    <property type="project" value="UniProtKB-KW"/>
</dbReference>
<dbReference type="InterPro" id="IPR003660">
    <property type="entry name" value="HAMP_dom"/>
</dbReference>
<keyword evidence="6 8" id="KW-0807">Transducer</keyword>
<proteinExistence type="inferred from homology"/>
<evidence type="ECO:0000259" key="11">
    <source>
        <dbReference type="PROSITE" id="PS50885"/>
    </source>
</evidence>
<dbReference type="SUPFAM" id="SSF58104">
    <property type="entry name" value="Methyl-accepting chemotaxis protein (MCP) signaling domain"/>
    <property type="match status" value="1"/>
</dbReference>
<dbReference type="SMART" id="SM00283">
    <property type="entry name" value="MA"/>
    <property type="match status" value="1"/>
</dbReference>
<evidence type="ECO:0000256" key="8">
    <source>
        <dbReference type="PROSITE-ProRule" id="PRU00284"/>
    </source>
</evidence>
<keyword evidence="2" id="KW-1003">Cell membrane</keyword>
<dbReference type="FunFam" id="1.10.287.950:FF:000001">
    <property type="entry name" value="Methyl-accepting chemotaxis sensory transducer"/>
    <property type="match status" value="1"/>
</dbReference>
<dbReference type="InterPro" id="IPR033480">
    <property type="entry name" value="sCache_2"/>
</dbReference>
<evidence type="ECO:0000256" key="3">
    <source>
        <dbReference type="ARBA" id="ARBA00022692"/>
    </source>
</evidence>
<evidence type="ECO:0000256" key="5">
    <source>
        <dbReference type="ARBA" id="ARBA00023136"/>
    </source>
</evidence>
<name>A0A5C8ZAA6_9GAMM</name>
<dbReference type="PANTHER" id="PTHR32089">
    <property type="entry name" value="METHYL-ACCEPTING CHEMOTAXIS PROTEIN MCPB"/>
    <property type="match status" value="1"/>
</dbReference>
<dbReference type="CDD" id="cd11386">
    <property type="entry name" value="MCP_signal"/>
    <property type="match status" value="1"/>
</dbReference>
<feature type="domain" description="Methyl-accepting transducer" evidence="10">
    <location>
        <begin position="284"/>
        <end position="520"/>
    </location>
</feature>
<dbReference type="InterPro" id="IPR004089">
    <property type="entry name" value="MCPsignal_dom"/>
</dbReference>
<feature type="transmembrane region" description="Helical" evidence="9">
    <location>
        <begin position="206"/>
        <end position="228"/>
    </location>
</feature>
<dbReference type="PROSITE" id="PS50885">
    <property type="entry name" value="HAMP"/>
    <property type="match status" value="1"/>
</dbReference>
<gene>
    <name evidence="12" type="ORF">FME95_09260</name>
</gene>
<dbReference type="Pfam" id="PF00015">
    <property type="entry name" value="MCPsignal"/>
    <property type="match status" value="1"/>
</dbReference>
<feature type="transmembrane region" description="Helical" evidence="9">
    <location>
        <begin position="7"/>
        <end position="27"/>
    </location>
</feature>
<dbReference type="Pfam" id="PF17200">
    <property type="entry name" value="sCache_2"/>
    <property type="match status" value="1"/>
</dbReference>
<comment type="caution">
    <text evidence="12">The sequence shown here is derived from an EMBL/GenBank/DDBJ whole genome shotgun (WGS) entry which is preliminary data.</text>
</comment>
<dbReference type="PANTHER" id="PTHR32089:SF112">
    <property type="entry name" value="LYSOZYME-LIKE PROTEIN-RELATED"/>
    <property type="match status" value="1"/>
</dbReference>
<dbReference type="PROSITE" id="PS50111">
    <property type="entry name" value="CHEMOTAXIS_TRANSDUC_2"/>
    <property type="match status" value="1"/>
</dbReference>
<dbReference type="Gene3D" id="1.10.287.950">
    <property type="entry name" value="Methyl-accepting chemotaxis protein"/>
    <property type="match status" value="1"/>
</dbReference>
<comment type="similarity">
    <text evidence="7">Belongs to the methyl-accepting chemotaxis (MCP) protein family.</text>
</comment>
<keyword evidence="13" id="KW-1185">Reference proteome</keyword>
<dbReference type="Proteomes" id="UP000321764">
    <property type="component" value="Unassembled WGS sequence"/>
</dbReference>
<keyword evidence="5 9" id="KW-0472">Membrane</keyword>
<dbReference type="OrthoDB" id="6376221at2"/>
<sequence length="557" mass="60632">MFRSLKAQIYMFAFVPFILVALVGVFVQLKTLESIKADVSTISEQAIIEVEKRRLVTVLDSAMSIIQPYVDMPGKTGMEDALALLYTYRFDNGIGYLFTYDGTGTLLMSGSGNGIGKNFINNKDKAGNYLVQNLLKAAQSGEGFTSYFFPKKGETEPSEKYSYAIWIDKWDVAVATGFFIDGTESLLENIDNALVKSERMALGQSLLVILALSSVVATVVFFSVRAILSALYSLKTAVKHLADGEGDLTTQLPSSSLDILDDISKNFNRFLSSMANDIITLKNACHQLNEVADISRNQHEILASSSNQQIEETTSTAAAIEQMSSTAVEIANNAENTRTSAESTDQEVQNVLKQVQISGDELNGLNSVLSSVESSVQELGGNVEEINSVLGVIQGISEQTNLLALNAAIEAARAGELGRGFAVVADEVRNLAQRSQQSTIEIQTILDKLQQSADKTIQDMTNTSEQRTRVIEAMDTITAIINSSSESIKHLTNMNIDVSNAANQQSEVVNEMANKISGIAEIAETIGQSSQETSKQFNRLEDQSQLIQQVANKFKTQ</sequence>
<accession>A0A5C8ZAA6</accession>
<evidence type="ECO:0000313" key="13">
    <source>
        <dbReference type="Proteomes" id="UP000321764"/>
    </source>
</evidence>
<organism evidence="12 13">
    <name type="scientific">Reinekea thalattae</name>
    <dbReference type="NCBI Taxonomy" id="2593301"/>
    <lineage>
        <taxon>Bacteria</taxon>
        <taxon>Pseudomonadati</taxon>
        <taxon>Pseudomonadota</taxon>
        <taxon>Gammaproteobacteria</taxon>
        <taxon>Oceanospirillales</taxon>
        <taxon>Saccharospirillaceae</taxon>
        <taxon>Reinekea</taxon>
    </lineage>
</organism>
<dbReference type="RefSeq" id="WP_147714106.1">
    <property type="nucleotide sequence ID" value="NZ_VKAD01000001.1"/>
</dbReference>
<dbReference type="EMBL" id="VKAD01000001">
    <property type="protein sequence ID" value="TXR54707.1"/>
    <property type="molecule type" value="Genomic_DNA"/>
</dbReference>
<dbReference type="GO" id="GO:0005886">
    <property type="term" value="C:plasma membrane"/>
    <property type="evidence" value="ECO:0007669"/>
    <property type="project" value="UniProtKB-SubCell"/>
</dbReference>
<evidence type="ECO:0000259" key="10">
    <source>
        <dbReference type="PROSITE" id="PS50111"/>
    </source>
</evidence>
<evidence type="ECO:0000256" key="7">
    <source>
        <dbReference type="ARBA" id="ARBA00029447"/>
    </source>
</evidence>
<feature type="domain" description="HAMP" evidence="11">
    <location>
        <begin position="225"/>
        <end position="279"/>
    </location>
</feature>
<evidence type="ECO:0000256" key="9">
    <source>
        <dbReference type="SAM" id="Phobius"/>
    </source>
</evidence>
<evidence type="ECO:0000256" key="2">
    <source>
        <dbReference type="ARBA" id="ARBA00022475"/>
    </source>
</evidence>
<dbReference type="SMART" id="SM01049">
    <property type="entry name" value="Cache_2"/>
    <property type="match status" value="1"/>
</dbReference>
<keyword evidence="4 9" id="KW-1133">Transmembrane helix</keyword>
<dbReference type="Gene3D" id="3.30.450.20">
    <property type="entry name" value="PAS domain"/>
    <property type="match status" value="1"/>
</dbReference>
<evidence type="ECO:0000256" key="6">
    <source>
        <dbReference type="ARBA" id="ARBA00023224"/>
    </source>
</evidence>
<evidence type="ECO:0000256" key="4">
    <source>
        <dbReference type="ARBA" id="ARBA00022989"/>
    </source>
</evidence>
<reference evidence="12 13" key="1">
    <citation type="submission" date="2019-07" db="EMBL/GenBank/DDBJ databases">
        <title>Reinekea sp. strain SSH23 genome sequencing and assembly.</title>
        <authorList>
            <person name="Kim I."/>
        </authorList>
    </citation>
    <scope>NUCLEOTIDE SEQUENCE [LARGE SCALE GENOMIC DNA]</scope>
    <source>
        <strain evidence="12 13">SSH23</strain>
    </source>
</reference>
<evidence type="ECO:0000313" key="12">
    <source>
        <dbReference type="EMBL" id="TXR54707.1"/>
    </source>
</evidence>
<keyword evidence="3 9" id="KW-0812">Transmembrane</keyword>
<dbReference type="AlphaFoldDB" id="A0A5C8ZAA6"/>